<organism evidence="1">
    <name type="scientific">viral metagenome</name>
    <dbReference type="NCBI Taxonomy" id="1070528"/>
    <lineage>
        <taxon>unclassified sequences</taxon>
        <taxon>metagenomes</taxon>
        <taxon>organismal metagenomes</taxon>
    </lineage>
</organism>
<proteinExistence type="predicted"/>
<reference evidence="1" key="1">
    <citation type="submission" date="2020-03" db="EMBL/GenBank/DDBJ databases">
        <title>The deep terrestrial virosphere.</title>
        <authorList>
            <person name="Holmfeldt K."/>
            <person name="Nilsson E."/>
            <person name="Simone D."/>
            <person name="Lopez-Fernandez M."/>
            <person name="Wu X."/>
            <person name="de Brujin I."/>
            <person name="Lundin D."/>
            <person name="Andersson A."/>
            <person name="Bertilsson S."/>
            <person name="Dopson M."/>
        </authorList>
    </citation>
    <scope>NUCLEOTIDE SEQUENCE</scope>
    <source>
        <strain evidence="1">MM415A02770</strain>
    </source>
</reference>
<evidence type="ECO:0000313" key="1">
    <source>
        <dbReference type="EMBL" id="QJA72391.1"/>
    </source>
</evidence>
<sequence>MIDIGNKYIHAEPIGDIKGKPAWAIVNTKSGNELSCINWNPSWKRYVMTTYDPVIFDVGCMKTIINFIERL</sequence>
<name>A0A6M3JTA0_9ZZZZ</name>
<accession>A0A6M3JTA0</accession>
<protein>
    <submittedName>
        <fullName evidence="1">Uncharacterized protein</fullName>
    </submittedName>
</protein>
<dbReference type="AlphaFoldDB" id="A0A6M3JTA0"/>
<gene>
    <name evidence="1" type="ORF">MM415A02770_0002</name>
</gene>
<dbReference type="EMBL" id="MT141948">
    <property type="protein sequence ID" value="QJA72391.1"/>
    <property type="molecule type" value="Genomic_DNA"/>
</dbReference>